<proteinExistence type="predicted"/>
<feature type="compositionally biased region" description="Gly residues" evidence="1">
    <location>
        <begin position="46"/>
        <end position="57"/>
    </location>
</feature>
<keyword evidence="3" id="KW-1185">Reference proteome</keyword>
<organism evidence="2 3">
    <name type="scientific">Galerina marginata (strain CBS 339.88)</name>
    <dbReference type="NCBI Taxonomy" id="685588"/>
    <lineage>
        <taxon>Eukaryota</taxon>
        <taxon>Fungi</taxon>
        <taxon>Dikarya</taxon>
        <taxon>Basidiomycota</taxon>
        <taxon>Agaricomycotina</taxon>
        <taxon>Agaricomycetes</taxon>
        <taxon>Agaricomycetidae</taxon>
        <taxon>Agaricales</taxon>
        <taxon>Agaricineae</taxon>
        <taxon>Strophariaceae</taxon>
        <taxon>Galerina</taxon>
    </lineage>
</organism>
<evidence type="ECO:0000256" key="1">
    <source>
        <dbReference type="SAM" id="MobiDB-lite"/>
    </source>
</evidence>
<dbReference type="EMBL" id="KL142402">
    <property type="protein sequence ID" value="KDR69373.1"/>
    <property type="molecule type" value="Genomic_DNA"/>
</dbReference>
<dbReference type="AlphaFoldDB" id="A0A067SRE8"/>
<gene>
    <name evidence="2" type="ORF">GALMADRAFT_919075</name>
</gene>
<evidence type="ECO:0000313" key="2">
    <source>
        <dbReference type="EMBL" id="KDR69373.1"/>
    </source>
</evidence>
<sequence length="129" mass="14178">MERSDEINITNNGDGKVESQVGRSRTAHSGAKLRATTSTLKKPHVGGRGGGGNGRNGVGRQTSPDSKSVARRPKSSPRRPGVRSAVVGRIHRRLRAYSEVIQTRPRVLVLSRRRTRAIYLHRGSPRLRP</sequence>
<name>A0A067SRE8_GALM3</name>
<reference evidence="3" key="1">
    <citation type="journal article" date="2014" name="Proc. Natl. Acad. Sci. U.S.A.">
        <title>Extensive sampling of basidiomycete genomes demonstrates inadequacy of the white-rot/brown-rot paradigm for wood decay fungi.</title>
        <authorList>
            <person name="Riley R."/>
            <person name="Salamov A.A."/>
            <person name="Brown D.W."/>
            <person name="Nagy L.G."/>
            <person name="Floudas D."/>
            <person name="Held B.W."/>
            <person name="Levasseur A."/>
            <person name="Lombard V."/>
            <person name="Morin E."/>
            <person name="Otillar R."/>
            <person name="Lindquist E.A."/>
            <person name="Sun H."/>
            <person name="LaButti K.M."/>
            <person name="Schmutz J."/>
            <person name="Jabbour D."/>
            <person name="Luo H."/>
            <person name="Baker S.E."/>
            <person name="Pisabarro A.G."/>
            <person name="Walton J.D."/>
            <person name="Blanchette R.A."/>
            <person name="Henrissat B."/>
            <person name="Martin F."/>
            <person name="Cullen D."/>
            <person name="Hibbett D.S."/>
            <person name="Grigoriev I.V."/>
        </authorList>
    </citation>
    <scope>NUCLEOTIDE SEQUENCE [LARGE SCALE GENOMIC DNA]</scope>
    <source>
        <strain evidence="3">CBS 339.88</strain>
    </source>
</reference>
<evidence type="ECO:0000313" key="3">
    <source>
        <dbReference type="Proteomes" id="UP000027222"/>
    </source>
</evidence>
<feature type="region of interest" description="Disordered" evidence="1">
    <location>
        <begin position="1"/>
        <end position="87"/>
    </location>
</feature>
<feature type="compositionally biased region" description="Basic residues" evidence="1">
    <location>
        <begin position="69"/>
        <end position="81"/>
    </location>
</feature>
<dbReference type="HOGENOM" id="CLU_1948966_0_0_1"/>
<dbReference type="Proteomes" id="UP000027222">
    <property type="component" value="Unassembled WGS sequence"/>
</dbReference>
<accession>A0A067SRE8</accession>
<protein>
    <submittedName>
        <fullName evidence="2">Uncharacterized protein</fullName>
    </submittedName>
</protein>